<dbReference type="AlphaFoldDB" id="A0A380P6B6"/>
<evidence type="ECO:0000313" key="1">
    <source>
        <dbReference type="EMBL" id="SUP60750.1"/>
    </source>
</evidence>
<proteinExistence type="predicted"/>
<organism evidence="1 2">
    <name type="scientific">Streptomyces griseus</name>
    <dbReference type="NCBI Taxonomy" id="1911"/>
    <lineage>
        <taxon>Bacteria</taxon>
        <taxon>Bacillati</taxon>
        <taxon>Actinomycetota</taxon>
        <taxon>Actinomycetes</taxon>
        <taxon>Kitasatosporales</taxon>
        <taxon>Streptomycetaceae</taxon>
        <taxon>Streptomyces</taxon>
    </lineage>
</organism>
<name>A0A380P6B6_STRGR</name>
<sequence length="149" mass="16401">MDVVALMEALAEQDVTVLFKADAERMAERGKPWTFAARGTPLREGVRGRTDAASVEQCRAVCLPRPRELGFSFPERESGCDRTAALDVRGGCLYEPMETVHTAAALLPDPAELRAHLRALAVLDQAICREPRFARHSFSTAQGPGRRRP</sequence>
<reference evidence="1 2" key="1">
    <citation type="submission" date="2018-06" db="EMBL/GenBank/DDBJ databases">
        <authorList>
            <consortium name="Pathogen Informatics"/>
            <person name="Doyle S."/>
        </authorList>
    </citation>
    <scope>NUCLEOTIDE SEQUENCE [LARGE SCALE GENOMIC DNA]</scope>
    <source>
        <strain evidence="1 2">NCTC7807</strain>
    </source>
</reference>
<protein>
    <submittedName>
        <fullName evidence="1">Uncharacterized protein</fullName>
    </submittedName>
</protein>
<gene>
    <name evidence="1" type="ORF">NCTC7807_04821</name>
</gene>
<dbReference type="Proteomes" id="UP000254150">
    <property type="component" value="Unassembled WGS sequence"/>
</dbReference>
<evidence type="ECO:0000313" key="2">
    <source>
        <dbReference type="Proteomes" id="UP000254150"/>
    </source>
</evidence>
<accession>A0A380P6B6</accession>
<dbReference type="EMBL" id="UHID01000007">
    <property type="protein sequence ID" value="SUP60750.1"/>
    <property type="molecule type" value="Genomic_DNA"/>
</dbReference>